<dbReference type="NCBIfam" id="TIGR04183">
    <property type="entry name" value="Por_Secre_tail"/>
    <property type="match status" value="1"/>
</dbReference>
<proteinExistence type="predicted"/>
<sequence length="391" mass="43948">MKKILLLFTLFIHVIFYSQWIKLGLDKKNVTSISTNEITPTIFAVADGALYKSSNHGDTWNLLSLNNSGTIYYAQIDKINESVYIGTSRGIYKSVDNGISFNPINNGLPNNFGIYPSVSRILVTDNELIINVSGSVYKTDKNVINWTNIQSNLSTGNITDIDFYNNVYYLTFNSQLYSKVGNGNWELITTNPNWAISALTIQNNSFFVAVYNGCGSVIHKSNDFGQTWTNISPYVHFCSPTTIFGYNNVLYLGGTYGGYSSGNYGQDWSVTTPAIIFEKYGNWILAGRDYNTGNGEGGAIYRYFDTNLLSTNEIDFKEIIYPVPTKDYLYISNQNKENKTVSIFNLEGKKVIENSSKDSKISLNLTHLPKGVYIVEILTNRKKTTQKIIKE</sequence>
<name>A0ABY1QZE9_9FLAO</name>
<organism evidence="3 4">
    <name type="scientific">Epilithonimonas pallida</name>
    <dbReference type="NCBI Taxonomy" id="373671"/>
    <lineage>
        <taxon>Bacteria</taxon>
        <taxon>Pseudomonadati</taxon>
        <taxon>Bacteroidota</taxon>
        <taxon>Flavobacteriia</taxon>
        <taxon>Flavobacteriales</taxon>
        <taxon>Weeksellaceae</taxon>
        <taxon>Chryseobacterium group</taxon>
        <taxon>Epilithonimonas</taxon>
    </lineage>
</organism>
<protein>
    <submittedName>
        <fullName evidence="3">Por secretion system C-terminal sorting domain-containing protein</fullName>
    </submittedName>
</protein>
<keyword evidence="1" id="KW-0732">Signal</keyword>
<comment type="caution">
    <text evidence="3">The sequence shown here is derived from an EMBL/GenBank/DDBJ whole genome shotgun (WGS) entry which is preliminary data.</text>
</comment>
<dbReference type="Proteomes" id="UP001158050">
    <property type="component" value="Unassembled WGS sequence"/>
</dbReference>
<reference evidence="3 4" key="1">
    <citation type="submission" date="2017-05" db="EMBL/GenBank/DDBJ databases">
        <authorList>
            <person name="Varghese N."/>
            <person name="Submissions S."/>
        </authorList>
    </citation>
    <scope>NUCLEOTIDE SEQUENCE [LARGE SCALE GENOMIC DNA]</scope>
    <source>
        <strain evidence="3 4">DSM 18015</strain>
    </source>
</reference>
<dbReference type="EMBL" id="FXUO01000002">
    <property type="protein sequence ID" value="SMP90467.1"/>
    <property type="molecule type" value="Genomic_DNA"/>
</dbReference>
<evidence type="ECO:0000256" key="1">
    <source>
        <dbReference type="ARBA" id="ARBA00022729"/>
    </source>
</evidence>
<evidence type="ECO:0000313" key="4">
    <source>
        <dbReference type="Proteomes" id="UP001158050"/>
    </source>
</evidence>
<dbReference type="InterPro" id="IPR015943">
    <property type="entry name" value="WD40/YVTN_repeat-like_dom_sf"/>
</dbReference>
<dbReference type="RefSeq" id="WP_283415826.1">
    <property type="nucleotide sequence ID" value="NZ_FXUO01000002.1"/>
</dbReference>
<dbReference type="SUPFAM" id="SSF110296">
    <property type="entry name" value="Oligoxyloglucan reducing end-specific cellobiohydrolase"/>
    <property type="match status" value="1"/>
</dbReference>
<dbReference type="Pfam" id="PF18962">
    <property type="entry name" value="Por_Secre_tail"/>
    <property type="match status" value="1"/>
</dbReference>
<feature type="domain" description="Secretion system C-terminal sorting" evidence="2">
    <location>
        <begin position="320"/>
        <end position="389"/>
    </location>
</feature>
<dbReference type="InterPro" id="IPR026444">
    <property type="entry name" value="Secre_tail"/>
</dbReference>
<evidence type="ECO:0000259" key="2">
    <source>
        <dbReference type="Pfam" id="PF18962"/>
    </source>
</evidence>
<keyword evidence="4" id="KW-1185">Reference proteome</keyword>
<dbReference type="Gene3D" id="2.130.10.10">
    <property type="entry name" value="YVTN repeat-like/Quinoprotein amine dehydrogenase"/>
    <property type="match status" value="2"/>
</dbReference>
<accession>A0ABY1QZE9</accession>
<gene>
    <name evidence="3" type="ORF">SAMN05421679_102330</name>
</gene>
<evidence type="ECO:0000313" key="3">
    <source>
        <dbReference type="EMBL" id="SMP90467.1"/>
    </source>
</evidence>